<dbReference type="InterPro" id="IPR006162">
    <property type="entry name" value="Ppantetheine_attach_site"/>
</dbReference>
<keyword evidence="4" id="KW-0276">Fatty acid metabolism</keyword>
<dbReference type="Gene3D" id="1.10.1200.10">
    <property type="entry name" value="ACP-like"/>
    <property type="match status" value="1"/>
</dbReference>
<keyword evidence="5" id="KW-0443">Lipid metabolism</keyword>
<name>D9PNL0_9ZZZZ</name>
<dbReference type="GO" id="GO:0000036">
    <property type="term" value="F:acyl carrier activity"/>
    <property type="evidence" value="ECO:0007669"/>
    <property type="project" value="TreeGrafter"/>
</dbReference>
<evidence type="ECO:0000313" key="8">
    <source>
        <dbReference type="EMBL" id="EFK94854.1"/>
    </source>
</evidence>
<dbReference type="GO" id="GO:0016020">
    <property type="term" value="C:membrane"/>
    <property type="evidence" value="ECO:0007669"/>
    <property type="project" value="GOC"/>
</dbReference>
<dbReference type="NCBIfam" id="NF003757">
    <property type="entry name" value="PRK05350.1"/>
    <property type="match status" value="1"/>
</dbReference>
<keyword evidence="3" id="KW-0597">Phosphoprotein</keyword>
<dbReference type="PROSITE" id="PS50075">
    <property type="entry name" value="CARRIER"/>
    <property type="match status" value="1"/>
</dbReference>
<evidence type="ECO:0000256" key="5">
    <source>
        <dbReference type="ARBA" id="ARBA00023098"/>
    </source>
</evidence>
<dbReference type="InterPro" id="IPR009081">
    <property type="entry name" value="PP-bd_ACP"/>
</dbReference>
<evidence type="ECO:0000256" key="6">
    <source>
        <dbReference type="ARBA" id="ARBA00023160"/>
    </source>
</evidence>
<feature type="domain" description="Carrier" evidence="7">
    <location>
        <begin position="1"/>
        <end position="80"/>
    </location>
</feature>
<dbReference type="AlphaFoldDB" id="D9PNL0"/>
<reference evidence="8" key="1">
    <citation type="submission" date="2010-07" db="EMBL/GenBank/DDBJ databases">
        <authorList>
            <consortium name="CONSOLIDER consortium CSD2007-00005"/>
            <person name="Guazzaroni M.-E."/>
            <person name="Richter M."/>
            <person name="Garcia-Salamanca A."/>
            <person name="Yarza P."/>
            <person name="Ferrer M."/>
        </authorList>
    </citation>
    <scope>NUCLEOTIDE SEQUENCE</scope>
</reference>
<keyword evidence="2" id="KW-0444">Lipid biosynthesis</keyword>
<keyword evidence="6" id="KW-0275">Fatty acid biosynthesis</keyword>
<keyword evidence="1" id="KW-0596">Phosphopantetheine</keyword>
<dbReference type="PANTHER" id="PTHR20863">
    <property type="entry name" value="ACYL CARRIER PROTEIN"/>
    <property type="match status" value="1"/>
</dbReference>
<sequence>MTEQEIIKLSNQVFEESFEIEKERLKPEMNIFQDLGLDSLDIVDLVVALQEKFGVKIRNDERVKNIRTLGDIHKFILSLKAEGASPSL</sequence>
<reference evidence="8" key="2">
    <citation type="journal article" date="2011" name="Microb. Ecol.">
        <title>Taxonomic and Functional Metagenomic Profiling of the Microbial Community in the Anoxic Sediment of a Sub-saline Shallow Lake (Laguna de Carrizo, Central Spain).</title>
        <authorList>
            <person name="Ferrer M."/>
            <person name="Guazzaroni M.E."/>
            <person name="Richter M."/>
            <person name="Garcia-Salamanca A."/>
            <person name="Yarza P."/>
            <person name="Suarez-Suarez A."/>
            <person name="Solano J."/>
            <person name="Alcaide M."/>
            <person name="van Dillewijn P."/>
            <person name="Molina-Henares M.A."/>
            <person name="Lopez-Cortes N."/>
            <person name="Al-Ramahi Y."/>
            <person name="Guerrero C."/>
            <person name="Acosta A."/>
            <person name="de Eugenio L.I."/>
            <person name="Martinez V."/>
            <person name="Marques S."/>
            <person name="Rojo F."/>
            <person name="Santero E."/>
            <person name="Genilloud O."/>
            <person name="Perez-Perez J."/>
            <person name="Rossello-Mora R."/>
            <person name="Ramos J.L."/>
        </authorList>
    </citation>
    <scope>NUCLEOTIDE SEQUENCE</scope>
</reference>
<evidence type="ECO:0000256" key="1">
    <source>
        <dbReference type="ARBA" id="ARBA00022450"/>
    </source>
</evidence>
<evidence type="ECO:0000256" key="2">
    <source>
        <dbReference type="ARBA" id="ARBA00022516"/>
    </source>
</evidence>
<organism evidence="8">
    <name type="scientific">sediment metagenome</name>
    <dbReference type="NCBI Taxonomy" id="749907"/>
    <lineage>
        <taxon>unclassified sequences</taxon>
        <taxon>metagenomes</taxon>
        <taxon>ecological metagenomes</taxon>
    </lineage>
</organism>
<evidence type="ECO:0000259" key="7">
    <source>
        <dbReference type="PROSITE" id="PS50075"/>
    </source>
</evidence>
<dbReference type="Pfam" id="PF00550">
    <property type="entry name" value="PP-binding"/>
    <property type="match status" value="1"/>
</dbReference>
<dbReference type="InterPro" id="IPR036736">
    <property type="entry name" value="ACP-like_sf"/>
</dbReference>
<dbReference type="EMBL" id="ADZX01000975">
    <property type="protein sequence ID" value="EFK94854.1"/>
    <property type="molecule type" value="Genomic_DNA"/>
</dbReference>
<proteinExistence type="inferred from homology"/>
<evidence type="ECO:0000256" key="3">
    <source>
        <dbReference type="ARBA" id="ARBA00022553"/>
    </source>
</evidence>
<gene>
    <name evidence="8" type="ORF">LDC_3143</name>
</gene>
<dbReference type="GO" id="GO:0005829">
    <property type="term" value="C:cytosol"/>
    <property type="evidence" value="ECO:0007669"/>
    <property type="project" value="TreeGrafter"/>
</dbReference>
<dbReference type="HAMAP" id="MF_01217">
    <property type="entry name" value="Acyl_carrier"/>
    <property type="match status" value="1"/>
</dbReference>
<dbReference type="GO" id="GO:0009245">
    <property type="term" value="P:lipid A biosynthetic process"/>
    <property type="evidence" value="ECO:0007669"/>
    <property type="project" value="TreeGrafter"/>
</dbReference>
<dbReference type="GO" id="GO:0000035">
    <property type="term" value="F:acyl binding"/>
    <property type="evidence" value="ECO:0007669"/>
    <property type="project" value="TreeGrafter"/>
</dbReference>
<dbReference type="PROSITE" id="PS00012">
    <property type="entry name" value="PHOSPHOPANTETHEINE"/>
    <property type="match status" value="1"/>
</dbReference>
<dbReference type="InterPro" id="IPR003231">
    <property type="entry name" value="ACP"/>
</dbReference>
<dbReference type="PANTHER" id="PTHR20863:SF69">
    <property type="entry name" value="ACYL CARRIER PROTEIN"/>
    <property type="match status" value="1"/>
</dbReference>
<evidence type="ECO:0000256" key="4">
    <source>
        <dbReference type="ARBA" id="ARBA00022832"/>
    </source>
</evidence>
<accession>D9PNL0</accession>
<dbReference type="SUPFAM" id="SSF47336">
    <property type="entry name" value="ACP-like"/>
    <property type="match status" value="1"/>
</dbReference>
<comment type="caution">
    <text evidence="8">The sequence shown here is derived from an EMBL/GenBank/DDBJ whole genome shotgun (WGS) entry which is preliminary data.</text>
</comment>
<protein>
    <submittedName>
        <fullName evidence="8">Acyl carrier protein-like protein</fullName>
    </submittedName>
</protein>